<dbReference type="InParanoid" id="A0A317Y0L6"/>
<name>A0A317Y0L6_9BASI</name>
<accession>A0A317Y0L6</accession>
<dbReference type="Proteomes" id="UP000246740">
    <property type="component" value="Unassembled WGS sequence"/>
</dbReference>
<dbReference type="EMBL" id="KZ819188">
    <property type="protein sequence ID" value="PWZ03091.1"/>
    <property type="molecule type" value="Genomic_DNA"/>
</dbReference>
<gene>
    <name evidence="1" type="ORF">BCV70DRAFT_11538</name>
</gene>
<organism evidence="1 2">
    <name type="scientific">Testicularia cyperi</name>
    <dbReference type="NCBI Taxonomy" id="1882483"/>
    <lineage>
        <taxon>Eukaryota</taxon>
        <taxon>Fungi</taxon>
        <taxon>Dikarya</taxon>
        <taxon>Basidiomycota</taxon>
        <taxon>Ustilaginomycotina</taxon>
        <taxon>Ustilaginomycetes</taxon>
        <taxon>Ustilaginales</taxon>
        <taxon>Anthracoideaceae</taxon>
        <taxon>Testicularia</taxon>
    </lineage>
</organism>
<evidence type="ECO:0000313" key="2">
    <source>
        <dbReference type="Proteomes" id="UP000246740"/>
    </source>
</evidence>
<sequence length="166" mass="18314">MIQMFAALSLPLPDCAAAKMEGEQQAKLAKDGVASGGNFKMQTTATTTRKIDSDGKTIRSCPVELTAAPNRQRFPQAHDSTLLTYCTLFCTEMQRSDHEQPLFRNLRPSQPEGLRGGRVLGLDIRDFSTFADANCKMHPPTTVPLTTVNWILALCPATERMERRSG</sequence>
<keyword evidence="2" id="KW-1185">Reference proteome</keyword>
<evidence type="ECO:0000313" key="1">
    <source>
        <dbReference type="EMBL" id="PWZ03091.1"/>
    </source>
</evidence>
<dbReference type="AlphaFoldDB" id="A0A317Y0L6"/>
<reference evidence="1 2" key="1">
    <citation type="journal article" date="2018" name="Mol. Biol. Evol.">
        <title>Broad Genomic Sampling Reveals a Smut Pathogenic Ancestry of the Fungal Clade Ustilaginomycotina.</title>
        <authorList>
            <person name="Kijpornyongpan T."/>
            <person name="Mondo S.J."/>
            <person name="Barry K."/>
            <person name="Sandor L."/>
            <person name="Lee J."/>
            <person name="Lipzen A."/>
            <person name="Pangilinan J."/>
            <person name="LaButti K."/>
            <person name="Hainaut M."/>
            <person name="Henrissat B."/>
            <person name="Grigoriev I.V."/>
            <person name="Spatafora J.W."/>
            <person name="Aime M.C."/>
        </authorList>
    </citation>
    <scope>NUCLEOTIDE SEQUENCE [LARGE SCALE GENOMIC DNA]</scope>
    <source>
        <strain evidence="1 2">MCA 3645</strain>
    </source>
</reference>
<protein>
    <submittedName>
        <fullName evidence="1">Uncharacterized protein</fullName>
    </submittedName>
</protein>
<proteinExistence type="predicted"/>